<evidence type="ECO:0000313" key="3">
    <source>
        <dbReference type="EMBL" id="MCX2976548.1"/>
    </source>
</evidence>
<protein>
    <recommendedName>
        <fullName evidence="1">Glycine cleavage system transcriptional repressor</fullName>
    </recommendedName>
</protein>
<dbReference type="CDD" id="cd04869">
    <property type="entry name" value="ACT_GcvR_2"/>
    <property type="match status" value="1"/>
</dbReference>
<evidence type="ECO:0000259" key="2">
    <source>
        <dbReference type="PROSITE" id="PS51671"/>
    </source>
</evidence>
<accession>A0ABT3T2R7</accession>
<dbReference type="PANTHER" id="PTHR34875:SF6">
    <property type="entry name" value="UPF0237 PROTEIN MJ1558"/>
    <property type="match status" value="1"/>
</dbReference>
<evidence type="ECO:0000256" key="1">
    <source>
        <dbReference type="PIRNR" id="PIRNR028103"/>
    </source>
</evidence>
<sequence>MRDKWRVPMHCSYIITFISDDRPGLVETIANTVRKCDGNWQESRLSQLGGKFAGLILVSVPQSGAAALVQALSDLNQGDISVSVTETAKKTTSPDVRTVSLSIIGPDRSGIVQEVSRALAGHRINVIEMDSKVSSAPMSAEMLFEARISASVPEILNVEQLRNSLDSIADQMTLEIEIA</sequence>
<dbReference type="Pfam" id="PF13740">
    <property type="entry name" value="ACT_6"/>
    <property type="match status" value="2"/>
</dbReference>
<evidence type="ECO:0000313" key="4">
    <source>
        <dbReference type="Proteomes" id="UP001143304"/>
    </source>
</evidence>
<proteinExistence type="predicted"/>
<reference evidence="3" key="1">
    <citation type="submission" date="2019-02" db="EMBL/GenBank/DDBJ databases">
        <authorList>
            <person name="Li S.-H."/>
        </authorList>
    </citation>
    <scope>NUCLEOTIDE SEQUENCE</scope>
    <source>
        <strain evidence="3">IMCC11814</strain>
    </source>
</reference>
<dbReference type="SUPFAM" id="SSF55021">
    <property type="entry name" value="ACT-like"/>
    <property type="match status" value="2"/>
</dbReference>
<keyword evidence="4" id="KW-1185">Reference proteome</keyword>
<dbReference type="Gene3D" id="3.30.70.260">
    <property type="match status" value="2"/>
</dbReference>
<feature type="domain" description="ACT" evidence="2">
    <location>
        <begin position="100"/>
        <end position="179"/>
    </location>
</feature>
<dbReference type="Proteomes" id="UP001143304">
    <property type="component" value="Unassembled WGS sequence"/>
</dbReference>
<organism evidence="3 4">
    <name type="scientific">Candidatus Marimicrobium litorale</name>
    <dbReference type="NCBI Taxonomy" id="2518991"/>
    <lineage>
        <taxon>Bacteria</taxon>
        <taxon>Pseudomonadati</taxon>
        <taxon>Pseudomonadota</taxon>
        <taxon>Gammaproteobacteria</taxon>
        <taxon>Cellvibrionales</taxon>
        <taxon>Halieaceae</taxon>
        <taxon>Marimicrobium</taxon>
    </lineage>
</organism>
<dbReference type="InterPro" id="IPR002912">
    <property type="entry name" value="ACT_dom"/>
</dbReference>
<name>A0ABT3T2R7_9GAMM</name>
<dbReference type="EMBL" id="SHNO01000001">
    <property type="protein sequence ID" value="MCX2976548.1"/>
    <property type="molecule type" value="Genomic_DNA"/>
</dbReference>
<keyword evidence="1" id="KW-0678">Repressor</keyword>
<keyword evidence="1" id="KW-0804">Transcription</keyword>
<dbReference type="InterPro" id="IPR016867">
    <property type="entry name" value="GcvR"/>
</dbReference>
<gene>
    <name evidence="3" type="ORF">EYC82_04200</name>
</gene>
<dbReference type="PANTHER" id="PTHR34875">
    <property type="entry name" value="UPF0237 PROTEIN MJ1558"/>
    <property type="match status" value="1"/>
</dbReference>
<comment type="caution">
    <text evidence="3">The sequence shown here is derived from an EMBL/GenBank/DDBJ whole genome shotgun (WGS) entry which is preliminary data.</text>
</comment>
<dbReference type="PROSITE" id="PS51671">
    <property type="entry name" value="ACT"/>
    <property type="match status" value="1"/>
</dbReference>
<dbReference type="InterPro" id="IPR045865">
    <property type="entry name" value="ACT-like_dom_sf"/>
</dbReference>
<comment type="subcellular location">
    <subcellularLocation>
        <location evidence="1">Cytoplasm</location>
    </subcellularLocation>
</comment>
<dbReference type="PIRSF" id="PIRSF028103">
    <property type="entry name" value="GcvR"/>
    <property type="match status" value="1"/>
</dbReference>
<dbReference type="InterPro" id="IPR050990">
    <property type="entry name" value="UPF0237/GcvR_regulator"/>
</dbReference>
<keyword evidence="1" id="KW-0963">Cytoplasm</keyword>